<feature type="region of interest" description="Disordered" evidence="1">
    <location>
        <begin position="1"/>
        <end position="56"/>
    </location>
</feature>
<dbReference type="OrthoDB" id="3266915at2759"/>
<protein>
    <submittedName>
        <fullName evidence="2">Uncharacterized protein</fullName>
    </submittedName>
</protein>
<dbReference type="EMBL" id="LUEZ02000149">
    <property type="protein sequence ID" value="RDB15593.1"/>
    <property type="molecule type" value="Genomic_DNA"/>
</dbReference>
<reference evidence="2" key="1">
    <citation type="submission" date="2018-04" db="EMBL/GenBank/DDBJ databases">
        <title>Whole genome sequencing of Hypsizygus marmoreus.</title>
        <authorList>
            <person name="Choi I.-G."/>
            <person name="Min B."/>
            <person name="Kim J.-G."/>
            <person name="Kim S."/>
            <person name="Oh Y.-L."/>
            <person name="Kong W.-S."/>
            <person name="Park H."/>
            <person name="Jeong J."/>
            <person name="Song E.-S."/>
        </authorList>
    </citation>
    <scope>NUCLEOTIDE SEQUENCE [LARGE SCALE GENOMIC DNA]</scope>
    <source>
        <strain evidence="2">51987-8</strain>
    </source>
</reference>
<dbReference type="STRING" id="39966.A0A369J7A5"/>
<organism evidence="2 3">
    <name type="scientific">Hypsizygus marmoreus</name>
    <name type="common">White beech mushroom</name>
    <name type="synonym">Agaricus marmoreus</name>
    <dbReference type="NCBI Taxonomy" id="39966"/>
    <lineage>
        <taxon>Eukaryota</taxon>
        <taxon>Fungi</taxon>
        <taxon>Dikarya</taxon>
        <taxon>Basidiomycota</taxon>
        <taxon>Agaricomycotina</taxon>
        <taxon>Agaricomycetes</taxon>
        <taxon>Agaricomycetidae</taxon>
        <taxon>Agaricales</taxon>
        <taxon>Tricholomatineae</taxon>
        <taxon>Lyophyllaceae</taxon>
        <taxon>Hypsizygus</taxon>
    </lineage>
</organism>
<feature type="compositionally biased region" description="Polar residues" evidence="1">
    <location>
        <begin position="392"/>
        <end position="410"/>
    </location>
</feature>
<dbReference type="AlphaFoldDB" id="A0A369J7A5"/>
<feature type="region of interest" description="Disordered" evidence="1">
    <location>
        <begin position="387"/>
        <end position="410"/>
    </location>
</feature>
<feature type="region of interest" description="Disordered" evidence="1">
    <location>
        <begin position="301"/>
        <end position="359"/>
    </location>
</feature>
<proteinExistence type="predicted"/>
<feature type="compositionally biased region" description="Polar residues" evidence="1">
    <location>
        <begin position="131"/>
        <end position="140"/>
    </location>
</feature>
<comment type="caution">
    <text evidence="2">The sequence shown here is derived from an EMBL/GenBank/DDBJ whole genome shotgun (WGS) entry which is preliminary data.</text>
</comment>
<accession>A0A369J7A5</accession>
<dbReference type="InParanoid" id="A0A369J7A5"/>
<name>A0A369J7A5_HYPMA</name>
<gene>
    <name evidence="2" type="ORF">Hypma_004049</name>
</gene>
<sequence length="454" mass="48812">MLSSRTVPLGMDSQVFPSKTPGRLKGRAENALSGKGKQALRTPFHKTSKDTTGTQTQLKPVSLAARPAARPLGDKTPFPNRIGGHQFQTPAPQISKSLCLEPQTLLQPTKTPDALLRPSTARKHVRVPRSASKSFETPMNNGHHWDVSELSIVLPEAQVQETMPEEDDDEIEYMAPNTLDLPYQPPFDFDLPDYREVGKMLRQLAQSYPYDDTPPTEIFVQESEVTTEAWNMLVLPELVSDDPFYKPENPSVPVPSNTHGATGSKGVKAQAPIVPRKLVPLSRATSVIRGSQTIPSSTVIQTRKPTTTSRPGTSASVSVPASRGMTKPGAPPVNVRAPVARKPGASDRIGGKAPAQSSIRSVAAVPSRPATSTAMRTRMPSVSVKVGASVRRPTTSASSYKTIPSGGSSRNVVAPGAGKHLAARKAGPVTVPREDVDVLIRGILEIEDDFRFDV</sequence>
<evidence type="ECO:0000313" key="2">
    <source>
        <dbReference type="EMBL" id="RDB15593.1"/>
    </source>
</evidence>
<evidence type="ECO:0000313" key="3">
    <source>
        <dbReference type="Proteomes" id="UP000076154"/>
    </source>
</evidence>
<feature type="region of interest" description="Disordered" evidence="1">
    <location>
        <begin position="119"/>
        <end position="141"/>
    </location>
</feature>
<keyword evidence="3" id="KW-1185">Reference proteome</keyword>
<evidence type="ECO:0000256" key="1">
    <source>
        <dbReference type="SAM" id="MobiDB-lite"/>
    </source>
</evidence>
<dbReference type="Proteomes" id="UP000076154">
    <property type="component" value="Unassembled WGS sequence"/>
</dbReference>
<feature type="compositionally biased region" description="Polar residues" evidence="1">
    <location>
        <begin position="301"/>
        <end position="319"/>
    </location>
</feature>